<feature type="domain" description="Methyltransferase" evidence="1">
    <location>
        <begin position="154"/>
        <end position="313"/>
    </location>
</feature>
<gene>
    <name evidence="2" type="ORF">APICC_06350</name>
</gene>
<organism evidence="2 3">
    <name type="scientific">Apis cerana cerana</name>
    <name type="common">Oriental honeybee</name>
    <dbReference type="NCBI Taxonomy" id="94128"/>
    <lineage>
        <taxon>Eukaryota</taxon>
        <taxon>Metazoa</taxon>
        <taxon>Ecdysozoa</taxon>
        <taxon>Arthropoda</taxon>
        <taxon>Hexapoda</taxon>
        <taxon>Insecta</taxon>
        <taxon>Pterygota</taxon>
        <taxon>Neoptera</taxon>
        <taxon>Endopterygota</taxon>
        <taxon>Hymenoptera</taxon>
        <taxon>Apocrita</taxon>
        <taxon>Aculeata</taxon>
        <taxon>Apoidea</taxon>
        <taxon>Anthophila</taxon>
        <taxon>Apidae</taxon>
        <taxon>Apis</taxon>
    </lineage>
</organism>
<dbReference type="CDD" id="cd02440">
    <property type="entry name" value="AdoMet_MTases"/>
    <property type="match status" value="1"/>
</dbReference>
<dbReference type="STRING" id="94128.A0A2A3EHN1"/>
<dbReference type="InterPro" id="IPR029063">
    <property type="entry name" value="SAM-dependent_MTases_sf"/>
</dbReference>
<evidence type="ECO:0000313" key="3">
    <source>
        <dbReference type="Proteomes" id="UP000242457"/>
    </source>
</evidence>
<dbReference type="OrthoDB" id="5875367at2759"/>
<dbReference type="AlphaFoldDB" id="A0A2A3EHN1"/>
<dbReference type="PANTHER" id="PTHR12496">
    <property type="entry name" value="CGI-41 METHYLTRANSFERASE"/>
    <property type="match status" value="1"/>
</dbReference>
<keyword evidence="3" id="KW-1185">Reference proteome</keyword>
<dbReference type="Proteomes" id="UP000242457">
    <property type="component" value="Unassembled WGS sequence"/>
</dbReference>
<dbReference type="InterPro" id="IPR025714">
    <property type="entry name" value="Methyltranfer_dom"/>
</dbReference>
<protein>
    <recommendedName>
        <fullName evidence="1">Methyltransferase domain-containing protein</fullName>
    </recommendedName>
</protein>
<dbReference type="EMBL" id="KZ288244">
    <property type="protein sequence ID" value="PBC31227.1"/>
    <property type="molecule type" value="Genomic_DNA"/>
</dbReference>
<dbReference type="Pfam" id="PF13679">
    <property type="entry name" value="Methyltransf_32"/>
    <property type="match status" value="1"/>
</dbReference>
<reference evidence="2 3" key="1">
    <citation type="submission" date="2014-07" db="EMBL/GenBank/DDBJ databases">
        <title>Genomic and transcriptomic analysis on Apis cerana provide comprehensive insights into honey bee biology.</title>
        <authorList>
            <person name="Diao Q."/>
            <person name="Sun L."/>
            <person name="Zheng H."/>
            <person name="Zheng H."/>
            <person name="Xu S."/>
            <person name="Wang S."/>
            <person name="Zeng Z."/>
            <person name="Hu F."/>
            <person name="Su S."/>
            <person name="Wu J."/>
        </authorList>
    </citation>
    <scope>NUCLEOTIDE SEQUENCE [LARGE SCALE GENOMIC DNA]</scope>
    <source>
        <tissue evidence="2">Pupae without intestine</tissue>
    </source>
</reference>
<dbReference type="PANTHER" id="PTHR12496:SF2">
    <property type="entry name" value="METHYLTRANSFERASE-LIKE PROTEIN 25B"/>
    <property type="match status" value="1"/>
</dbReference>
<dbReference type="InterPro" id="IPR052220">
    <property type="entry name" value="METTL25"/>
</dbReference>
<proteinExistence type="predicted"/>
<name>A0A2A3EHN1_APICC</name>
<accession>A0A2A3EHN1</accession>
<evidence type="ECO:0000259" key="1">
    <source>
        <dbReference type="Pfam" id="PF13679"/>
    </source>
</evidence>
<evidence type="ECO:0000313" key="2">
    <source>
        <dbReference type="EMBL" id="PBC31227.1"/>
    </source>
</evidence>
<dbReference type="SUPFAM" id="SSF53335">
    <property type="entry name" value="S-adenosyl-L-methionine-dependent methyltransferases"/>
    <property type="match status" value="1"/>
</dbReference>
<sequence length="498" mass="57854">MAAPTDIRCTCKVCTRIRVTIDQIFCVLDLYGWLLNSYIVDFFQDKLWDKLPESWRFALQDTPPQEFGKWLSGDISCTRVWPLTLLALRQVANILQVNRDNEDPKSIMACESNKTKTNKNYNDTFTMNKNDNFDKLYFQNHKFNNLFSKHIKKKKRYEIHEIAQVCAECAYKASCKCIVDIGSGMGHLARILAFQYGLYVTCIEQDCILLQQARKWDQELLMSIRKHIPTFYQKCPQHFTAKLEPSNLVESELARQLKELFKNEFDLNETETEFGLIGLHPCGDLAPILLKLYSSRKEAKFICIVGCCYMKLTIQFLIFRSEISGLKGYPLSKYLLCKNHSLTYTSLEVACHAIEKYCDKLKNGNYEDLIVHTYRAALETILVKKNEKLRHSQFRNVKVSKGMSFEQYCNAATANFDSYLQPQDSDINDSEIIGFLKRWQQVIVFGSLRMMLAPLVETIVLYDRFLFLSEKNLTPTLKPVFDSRLSPRNLVLMSRKNN</sequence>
<dbReference type="Gene3D" id="3.40.50.150">
    <property type="entry name" value="Vaccinia Virus protein VP39"/>
    <property type="match status" value="1"/>
</dbReference>